<proteinExistence type="predicted"/>
<dbReference type="EMBL" id="CP012752">
    <property type="protein sequence ID" value="ALG10650.1"/>
    <property type="molecule type" value="Genomic_DNA"/>
</dbReference>
<gene>
    <name evidence="1" type="ORF">AOZ06_30480</name>
</gene>
<sequence>MADGLIRHIDNLVGIRVRFAAVHDASDSIAYDDRTYGLLCRWITEDFQERHVRQDELVAYVDENLRLIGETLCGLAGVRPAELDPIRLAAAPSLVEPVAAPGAGWTIEHFEPLRAVLDLLTGEPDVIASHVATWYNIAAELESMADDLAHFVDHDTPDWRGAEAAEHQRLMGYNVEAIRGLSAVSAALADTTQSTGLLVSQTRGIVRDLVIDLMALVVPPPSARPLAEGTFARWTCRIAVYAVALNIALTHLGDRLNG</sequence>
<dbReference type="STRING" id="860235.AOZ06_30480"/>
<evidence type="ECO:0000313" key="1">
    <source>
        <dbReference type="EMBL" id="ALG10650.1"/>
    </source>
</evidence>
<protein>
    <recommendedName>
        <fullName evidence="3">ESX-1 secretion-associated protein EspA/EspE-like domain-containing protein</fullName>
    </recommendedName>
</protein>
<name>A0A0N9HZ54_9PSEU</name>
<dbReference type="AlphaFoldDB" id="A0A0N9HZ54"/>
<evidence type="ECO:0008006" key="3">
    <source>
        <dbReference type="Google" id="ProtNLM"/>
    </source>
</evidence>
<organism evidence="1 2">
    <name type="scientific">Kibdelosporangium phytohabitans</name>
    <dbReference type="NCBI Taxonomy" id="860235"/>
    <lineage>
        <taxon>Bacteria</taxon>
        <taxon>Bacillati</taxon>
        <taxon>Actinomycetota</taxon>
        <taxon>Actinomycetes</taxon>
        <taxon>Pseudonocardiales</taxon>
        <taxon>Pseudonocardiaceae</taxon>
        <taxon>Kibdelosporangium</taxon>
    </lineage>
</organism>
<accession>A0A0N9HZ54</accession>
<dbReference type="OrthoDB" id="5069709at2"/>
<keyword evidence="2" id="KW-1185">Reference proteome</keyword>
<evidence type="ECO:0000313" key="2">
    <source>
        <dbReference type="Proteomes" id="UP000063699"/>
    </source>
</evidence>
<reference evidence="1 2" key="1">
    <citation type="submission" date="2015-07" db="EMBL/GenBank/DDBJ databases">
        <title>Genome sequencing of Kibdelosporangium phytohabitans.</title>
        <authorList>
            <person name="Qin S."/>
            <person name="Xing K."/>
        </authorList>
    </citation>
    <scope>NUCLEOTIDE SEQUENCE [LARGE SCALE GENOMIC DNA]</scope>
    <source>
        <strain evidence="1 2">KLBMP1111</strain>
    </source>
</reference>
<dbReference type="RefSeq" id="WP_054292553.1">
    <property type="nucleotide sequence ID" value="NZ_CP012752.1"/>
</dbReference>
<dbReference type="Proteomes" id="UP000063699">
    <property type="component" value="Chromosome"/>
</dbReference>
<dbReference type="KEGG" id="kphy:AOZ06_30480"/>